<dbReference type="AlphaFoldDB" id="A0AAI8U1J2"/>
<organism evidence="3 4">
    <name type="scientific">Mycolicibacterium mageritense</name>
    <name type="common">Mycobacterium mageritense</name>
    <dbReference type="NCBI Taxonomy" id="53462"/>
    <lineage>
        <taxon>Bacteria</taxon>
        <taxon>Bacillati</taxon>
        <taxon>Actinomycetota</taxon>
        <taxon>Actinomycetes</taxon>
        <taxon>Mycobacteriales</taxon>
        <taxon>Mycobacteriaceae</taxon>
        <taxon>Mycolicibacterium</taxon>
    </lineage>
</organism>
<sequence>MRIAAKFAPVLGLMLLAACSSGNDRPAESTGQTRLSVPTSSAHTSAKPTTTTTSPLPTTAPAAGTPMPTVIRWVEAGTAADPERFHSATRDGETTDVSPDVAFVGASGAARCATDKLVAGQLACLVTADGLPPKPSDVEGNWVANWVDFIGPTLDIGSLHGDPGRFTYGNGADLPTGQSLAFGDYRCRTDATALVCVNYAHQSGVRISKAGVEPLGCLKPVPPQVGIGRQFGCVPA</sequence>
<proteinExistence type="predicted"/>
<evidence type="ECO:0008006" key="5">
    <source>
        <dbReference type="Google" id="ProtNLM"/>
    </source>
</evidence>
<evidence type="ECO:0000313" key="3">
    <source>
        <dbReference type="EMBL" id="BDY32467.1"/>
    </source>
</evidence>
<accession>A0AAI8U1J2</accession>
<dbReference type="RefSeq" id="WP_276823636.1">
    <property type="nucleotide sequence ID" value="NZ_AP027452.1"/>
</dbReference>
<feature type="region of interest" description="Disordered" evidence="1">
    <location>
        <begin position="21"/>
        <end position="67"/>
    </location>
</feature>
<name>A0AAI8U1J2_MYCME</name>
<evidence type="ECO:0000313" key="4">
    <source>
        <dbReference type="Proteomes" id="UP001241092"/>
    </source>
</evidence>
<feature type="signal peptide" evidence="2">
    <location>
        <begin position="1"/>
        <end position="22"/>
    </location>
</feature>
<evidence type="ECO:0000256" key="2">
    <source>
        <dbReference type="SAM" id="SignalP"/>
    </source>
</evidence>
<dbReference type="PROSITE" id="PS51257">
    <property type="entry name" value="PROKAR_LIPOPROTEIN"/>
    <property type="match status" value="1"/>
</dbReference>
<feature type="compositionally biased region" description="Low complexity" evidence="1">
    <location>
        <begin position="38"/>
        <end position="67"/>
    </location>
</feature>
<evidence type="ECO:0000256" key="1">
    <source>
        <dbReference type="SAM" id="MobiDB-lite"/>
    </source>
</evidence>
<dbReference type="EMBL" id="AP027452">
    <property type="protein sequence ID" value="BDY32467.1"/>
    <property type="molecule type" value="Genomic_DNA"/>
</dbReference>
<protein>
    <recommendedName>
        <fullName evidence="5">LppI</fullName>
    </recommendedName>
</protein>
<reference evidence="3" key="1">
    <citation type="submission" date="2023-03" db="EMBL/GenBank/DDBJ databases">
        <title>Draft genome sequence of a Mycolicibacterium mageritense strain H4_3_1 isolated from a hybrid biological-inorganic system reactor.</title>
        <authorList>
            <person name="Feng X."/>
            <person name="Kazama D."/>
            <person name="Sato K."/>
            <person name="Kobayashi H."/>
        </authorList>
    </citation>
    <scope>NUCLEOTIDE SEQUENCE</scope>
    <source>
        <strain evidence="3">H4_3_1</strain>
    </source>
</reference>
<feature type="chain" id="PRO_5042517329" description="LppI" evidence="2">
    <location>
        <begin position="23"/>
        <end position="236"/>
    </location>
</feature>
<gene>
    <name evidence="3" type="ORF">hbim_06435</name>
</gene>
<keyword evidence="2" id="KW-0732">Signal</keyword>
<dbReference type="Proteomes" id="UP001241092">
    <property type="component" value="Chromosome"/>
</dbReference>